<dbReference type="Gene3D" id="3.40.1760.10">
    <property type="entry name" value="YfbM-like super family"/>
    <property type="match status" value="1"/>
</dbReference>
<keyword evidence="2" id="KW-1185">Reference proteome</keyword>
<proteinExistence type="predicted"/>
<dbReference type="InterPro" id="IPR015068">
    <property type="entry name" value="DUF1877"/>
</dbReference>
<organism evidence="1 2">
    <name type="scientific">Thiocystis violascens (strain ATCC 17096 / DSM 198 / 6111)</name>
    <name type="common">Chromatium violascens</name>
    <dbReference type="NCBI Taxonomy" id="765911"/>
    <lineage>
        <taxon>Bacteria</taxon>
        <taxon>Pseudomonadati</taxon>
        <taxon>Pseudomonadota</taxon>
        <taxon>Gammaproteobacteria</taxon>
        <taxon>Chromatiales</taxon>
        <taxon>Chromatiaceae</taxon>
        <taxon>Thiocystis</taxon>
    </lineage>
</organism>
<evidence type="ECO:0000313" key="1">
    <source>
        <dbReference type="EMBL" id="AFL73029.1"/>
    </source>
</evidence>
<protein>
    <recommendedName>
        <fullName evidence="3">DUF1877 domain-containing protein</fullName>
    </recommendedName>
</protein>
<dbReference type="EMBL" id="CP003154">
    <property type="protein sequence ID" value="AFL73029.1"/>
    <property type="molecule type" value="Genomic_DNA"/>
</dbReference>
<dbReference type="Proteomes" id="UP000006062">
    <property type="component" value="Chromosome"/>
</dbReference>
<dbReference type="KEGG" id="tvi:Thivi_0996"/>
<evidence type="ECO:0008006" key="3">
    <source>
        <dbReference type="Google" id="ProtNLM"/>
    </source>
</evidence>
<dbReference type="Pfam" id="PF08974">
    <property type="entry name" value="DUF1877"/>
    <property type="match status" value="1"/>
</dbReference>
<name>I3Y7R1_THIV6</name>
<dbReference type="InterPro" id="IPR035944">
    <property type="entry name" value="YfbM-like_sf"/>
</dbReference>
<dbReference type="RefSeq" id="WP_014777516.1">
    <property type="nucleotide sequence ID" value="NC_018012.1"/>
</dbReference>
<reference evidence="1 2" key="1">
    <citation type="submission" date="2012-06" db="EMBL/GenBank/DDBJ databases">
        <title>Complete sequence of Thiocystis violascens DSM 198.</title>
        <authorList>
            <consortium name="US DOE Joint Genome Institute"/>
            <person name="Lucas S."/>
            <person name="Han J."/>
            <person name="Lapidus A."/>
            <person name="Cheng J.-F."/>
            <person name="Goodwin L."/>
            <person name="Pitluck S."/>
            <person name="Peters L."/>
            <person name="Ovchinnikova G."/>
            <person name="Teshima H."/>
            <person name="Detter J.C."/>
            <person name="Han C."/>
            <person name="Tapia R."/>
            <person name="Land M."/>
            <person name="Hauser L."/>
            <person name="Kyrpides N."/>
            <person name="Ivanova N."/>
            <person name="Pagani I."/>
            <person name="Vogl K."/>
            <person name="Liu Z."/>
            <person name="Frigaard N.-U."/>
            <person name="Bryant D."/>
            <person name="Woyke T."/>
        </authorList>
    </citation>
    <scope>NUCLEOTIDE SEQUENCE [LARGE SCALE GENOMIC DNA]</scope>
    <source>
        <strain evidence="2">ATCC 17096 / DSM 198 / 6111</strain>
    </source>
</reference>
<evidence type="ECO:0000313" key="2">
    <source>
        <dbReference type="Proteomes" id="UP000006062"/>
    </source>
</evidence>
<dbReference type="HOGENOM" id="CLU_1776625_0_0_6"/>
<gene>
    <name evidence="1" type="ordered locus">Thivi_0996</name>
</gene>
<dbReference type="OrthoDB" id="7062640at2"/>
<accession>I3Y7R1</accession>
<sequence length="146" mass="16531">MSMNLFFRAFSTEDLAAMKQDHALVDDWISDEHRCIVATDIGTAWDVLNKLLSGAGFGSDEFLDDVLFNGCELIDAETAKRHSAALSGWSQERLLRGLRDFDTADEAYHLDYFRDEEQDLVVEFDKLVAFYREAASKNLAVLHYAA</sequence>
<dbReference type="AlphaFoldDB" id="I3Y7R1"/>
<dbReference type="SUPFAM" id="SSF111069">
    <property type="entry name" value="Hypothetical protein yfbM"/>
    <property type="match status" value="1"/>
</dbReference>